<evidence type="ECO:0000256" key="5">
    <source>
        <dbReference type="ARBA" id="ARBA00030782"/>
    </source>
</evidence>
<dbReference type="SMART" id="SM00148">
    <property type="entry name" value="PLCXc"/>
    <property type="match status" value="1"/>
</dbReference>
<dbReference type="GO" id="GO:0004436">
    <property type="term" value="F:phosphatidylinositol diacylglycerol-lyase activity"/>
    <property type="evidence" value="ECO:0007669"/>
    <property type="project" value="UniProtKB-EC"/>
</dbReference>
<dbReference type="SUPFAM" id="SSF51695">
    <property type="entry name" value="PLC-like phosphodiesterases"/>
    <property type="match status" value="1"/>
</dbReference>
<dbReference type="InterPro" id="IPR035992">
    <property type="entry name" value="Ricin_B-like_lectins"/>
</dbReference>
<organism evidence="7 8">
    <name type="scientific">Lysobacter silvisoli</name>
    <dbReference type="NCBI Taxonomy" id="2293254"/>
    <lineage>
        <taxon>Bacteria</taxon>
        <taxon>Pseudomonadati</taxon>
        <taxon>Pseudomonadota</taxon>
        <taxon>Gammaproteobacteria</taxon>
        <taxon>Lysobacterales</taxon>
        <taxon>Lysobacteraceae</taxon>
        <taxon>Lysobacter</taxon>
    </lineage>
</organism>
<dbReference type="AlphaFoldDB" id="A0A371K1A6"/>
<dbReference type="InterPro" id="IPR000772">
    <property type="entry name" value="Ricin_B_lectin"/>
</dbReference>
<evidence type="ECO:0000256" key="2">
    <source>
        <dbReference type="ARBA" id="ARBA00012581"/>
    </source>
</evidence>
<protein>
    <recommendedName>
        <fullName evidence="3">1-phosphatidylinositol phosphodiesterase</fullName>
        <ecNumber evidence="2">4.6.1.13</ecNumber>
    </recommendedName>
    <alternativeName>
        <fullName evidence="4">Phosphatidylinositol diacylglycerol-lyase</fullName>
    </alternativeName>
    <alternativeName>
        <fullName evidence="5">Phosphatidylinositol-specific phospholipase C</fullName>
    </alternativeName>
</protein>
<dbReference type="Gene3D" id="3.20.20.190">
    <property type="entry name" value="Phosphatidylinositol (PI) phosphodiesterase"/>
    <property type="match status" value="1"/>
</dbReference>
<evidence type="ECO:0000256" key="1">
    <source>
        <dbReference type="ARBA" id="ARBA00001316"/>
    </source>
</evidence>
<keyword evidence="8" id="KW-1185">Reference proteome</keyword>
<evidence type="ECO:0000259" key="6">
    <source>
        <dbReference type="SMART" id="SM00148"/>
    </source>
</evidence>
<dbReference type="GO" id="GO:0006629">
    <property type="term" value="P:lipid metabolic process"/>
    <property type="evidence" value="ECO:0007669"/>
    <property type="project" value="InterPro"/>
</dbReference>
<feature type="domain" description="Phosphatidylinositol-specific phospholipase C X" evidence="6">
    <location>
        <begin position="26"/>
        <end position="179"/>
    </location>
</feature>
<dbReference type="EMBL" id="QTSU01000001">
    <property type="protein sequence ID" value="RDZ27719.1"/>
    <property type="molecule type" value="Genomic_DNA"/>
</dbReference>
<dbReference type="PANTHER" id="PTHR13593:SF113">
    <property type="entry name" value="SI:DKEY-266F7.9"/>
    <property type="match status" value="1"/>
</dbReference>
<dbReference type="PROSITE" id="PS50007">
    <property type="entry name" value="PIPLC_X_DOMAIN"/>
    <property type="match status" value="1"/>
</dbReference>
<sequence>MRPKPTQETAMPQATRGVVGDWMRYIDDGRYLSELSIPGTHDSVTALFHSGIGMVEGWTRCQDLMIEEQLQRGIRFLDIRLRYDSSGKQPVLRLCHGKSDMERDFGYVLGVCERFLSAHNHETIVVSIKNDRPDQDDARAFAQLFEATIGVRARSEYWHTGKTVPTLGEVRRKMVLLRRYSEGTQGIDATYWPRNCPFRKLNGDGVSFDVQDEFEVYTHANRDKKFDAYVLDTLRDAVNDKDPHKLFINFASGTGTVWPATLAETTNPKLYGYFVGARPGRYGIVPMDYPEQFTGGMQHDLIAAIVSANPSDRLCDWATYELRPRLALDSRLTVLGDGHSVGIFQALPDIPLPSLPGLLGIPPPLALPAPLPTSASQRWQLQDAGNGRYRLHSMSDRNKVLTVAGGSTADGTAITAEQWNDQAGQLWKFDREGGAFSISPKHAPHSVLDVYGANTANGSAVKLYHHYPSTSLNNAFAQRWVLVRVA</sequence>
<gene>
    <name evidence="7" type="ORF">DX914_00635</name>
</gene>
<dbReference type="Pfam" id="PF14200">
    <property type="entry name" value="RicinB_lectin_2"/>
    <property type="match status" value="1"/>
</dbReference>
<dbReference type="InterPro" id="IPR051057">
    <property type="entry name" value="PI-PLC_domain"/>
</dbReference>
<evidence type="ECO:0000313" key="7">
    <source>
        <dbReference type="EMBL" id="RDZ27719.1"/>
    </source>
</evidence>
<evidence type="ECO:0000256" key="4">
    <source>
        <dbReference type="ARBA" id="ARBA00030474"/>
    </source>
</evidence>
<evidence type="ECO:0000256" key="3">
    <source>
        <dbReference type="ARBA" id="ARBA00019758"/>
    </source>
</evidence>
<evidence type="ECO:0000313" key="8">
    <source>
        <dbReference type="Proteomes" id="UP000264492"/>
    </source>
</evidence>
<dbReference type="InterPro" id="IPR000909">
    <property type="entry name" value="PLipase_C_PInositol-sp_X_dom"/>
</dbReference>
<dbReference type="CDD" id="cd08586">
    <property type="entry name" value="PI-PLCc_BcPLC_like"/>
    <property type="match status" value="1"/>
</dbReference>
<dbReference type="Proteomes" id="UP000264492">
    <property type="component" value="Unassembled WGS sequence"/>
</dbReference>
<dbReference type="GO" id="GO:0008081">
    <property type="term" value="F:phosphoric diester hydrolase activity"/>
    <property type="evidence" value="ECO:0007669"/>
    <property type="project" value="InterPro"/>
</dbReference>
<dbReference type="EC" id="4.6.1.13" evidence="2"/>
<reference evidence="7 8" key="1">
    <citation type="submission" date="2018-08" db="EMBL/GenBank/DDBJ databases">
        <title>Lysobacter sp. zong2l5, whole genome shotgun sequence.</title>
        <authorList>
            <person name="Zhang X."/>
            <person name="Feng G."/>
            <person name="Zhu H."/>
        </authorList>
    </citation>
    <scope>NUCLEOTIDE SEQUENCE [LARGE SCALE GENOMIC DNA]</scope>
    <source>
        <strain evidence="8">zong2l5</strain>
    </source>
</reference>
<comment type="catalytic activity">
    <reaction evidence="1">
        <text>a 1,2-diacyl-sn-glycero-3-phospho-(1D-myo-inositol) = 1D-myo-inositol 1,2-cyclic phosphate + a 1,2-diacyl-sn-glycerol</text>
        <dbReference type="Rhea" id="RHEA:17093"/>
        <dbReference type="ChEBI" id="CHEBI:17815"/>
        <dbReference type="ChEBI" id="CHEBI:57880"/>
        <dbReference type="ChEBI" id="CHEBI:58484"/>
        <dbReference type="EC" id="4.6.1.13"/>
    </reaction>
</comment>
<dbReference type="PANTHER" id="PTHR13593">
    <property type="match status" value="1"/>
</dbReference>
<dbReference type="Pfam" id="PF00388">
    <property type="entry name" value="PI-PLC-X"/>
    <property type="match status" value="1"/>
</dbReference>
<dbReference type="SUPFAM" id="SSF50370">
    <property type="entry name" value="Ricin B-like lectins"/>
    <property type="match status" value="1"/>
</dbReference>
<dbReference type="CDD" id="cd00161">
    <property type="entry name" value="beta-trefoil_Ricin-like"/>
    <property type="match status" value="1"/>
</dbReference>
<name>A0A371K1A6_9GAMM</name>
<proteinExistence type="predicted"/>
<dbReference type="InterPro" id="IPR017946">
    <property type="entry name" value="PLC-like_Pdiesterase_TIM-brl"/>
</dbReference>
<dbReference type="PROSITE" id="PS50231">
    <property type="entry name" value="RICIN_B_LECTIN"/>
    <property type="match status" value="1"/>
</dbReference>
<dbReference type="Gene3D" id="2.80.10.50">
    <property type="match status" value="2"/>
</dbReference>
<accession>A0A371K1A6</accession>
<comment type="caution">
    <text evidence="7">The sequence shown here is derived from an EMBL/GenBank/DDBJ whole genome shotgun (WGS) entry which is preliminary data.</text>
</comment>